<keyword evidence="10" id="KW-1185">Reference proteome</keyword>
<keyword evidence="4 6" id="KW-0539">Nucleus</keyword>
<dbReference type="GO" id="GO:0003723">
    <property type="term" value="F:RNA binding"/>
    <property type="evidence" value="ECO:0007669"/>
    <property type="project" value="UniProtKB-UniRule"/>
</dbReference>
<accession>A0AAJ5Z581</accession>
<organism evidence="9 10">
    <name type="scientific">Malassezia arunalokei</name>
    <dbReference type="NCBI Taxonomy" id="1514897"/>
    <lineage>
        <taxon>Eukaryota</taxon>
        <taxon>Fungi</taxon>
        <taxon>Dikarya</taxon>
        <taxon>Basidiomycota</taxon>
        <taxon>Ustilaginomycotina</taxon>
        <taxon>Malasseziomycetes</taxon>
        <taxon>Malasseziales</taxon>
        <taxon>Malasseziaceae</taxon>
        <taxon>Malassezia</taxon>
    </lineage>
</organism>
<evidence type="ECO:0000313" key="9">
    <source>
        <dbReference type="EMBL" id="WFD17120.1"/>
    </source>
</evidence>
<evidence type="ECO:0000256" key="7">
    <source>
        <dbReference type="SAM" id="MobiDB-lite"/>
    </source>
</evidence>
<feature type="compositionally biased region" description="Basic residues" evidence="7">
    <location>
        <begin position="73"/>
        <end position="89"/>
    </location>
</feature>
<keyword evidence="5 6" id="KW-0687">Ribonucleoprotein</keyword>
<feature type="domain" description="Ribosomal protein eL8/eL30/eS12/Gadd45" evidence="8">
    <location>
        <begin position="135"/>
        <end position="228"/>
    </location>
</feature>
<dbReference type="Gene3D" id="3.30.1330.30">
    <property type="match status" value="1"/>
</dbReference>
<gene>
    <name evidence="9" type="primary">NHP2</name>
    <name evidence="9" type="ORF">MARU1_003167</name>
</gene>
<dbReference type="GO" id="GO:0000398">
    <property type="term" value="P:mRNA splicing, via spliceosome"/>
    <property type="evidence" value="ECO:0007669"/>
    <property type="project" value="UniProtKB-UniRule"/>
</dbReference>
<evidence type="ECO:0000256" key="6">
    <source>
        <dbReference type="RuleBase" id="RU366039"/>
    </source>
</evidence>
<evidence type="ECO:0000313" key="10">
    <source>
        <dbReference type="Proteomes" id="UP001217582"/>
    </source>
</evidence>
<comment type="function">
    <text evidence="6">Required for ribosome biogenesis. Part of a complex which catalyzes pseudouridylation of rRNA. This involves the isomerization of uridine such that the ribose is subsequently attached to C5, instead of the normal N1. Pseudouridine ('psi') residues may serve to stabilize the conformation of rRNAs.</text>
</comment>
<evidence type="ECO:0000256" key="4">
    <source>
        <dbReference type="ARBA" id="ARBA00023242"/>
    </source>
</evidence>
<dbReference type="PANTHER" id="PTHR23105">
    <property type="entry name" value="RIBOSOMAL PROTEIN L7AE FAMILY MEMBER"/>
    <property type="match status" value="1"/>
</dbReference>
<evidence type="ECO:0000256" key="1">
    <source>
        <dbReference type="ARBA" id="ARBA00004604"/>
    </source>
</evidence>
<dbReference type="GO" id="GO:0031429">
    <property type="term" value="C:box H/ACA snoRNP complex"/>
    <property type="evidence" value="ECO:0007669"/>
    <property type="project" value="UniProtKB-UniRule"/>
</dbReference>
<comment type="similarity">
    <text evidence="2 6">Belongs to the eukaryotic ribosomal protein eL8 family.</text>
</comment>
<sequence>MAWHPRGRSRTDENLLEKKKNEGQHRAAVHCSFSAECILVWRPSAPANEILPVMASEEVKQKKAVAAEASVKKEKKEKKDKKEKKKDKKDKKEHATEADDAADVSMVDVADVDVEIDPSTLSPIACPLASEALTKKVYKTIRKASKSRGHVKRGVKEVVKGLRKGEKGLVILAGDISPIDILSHIPVLCEDSGCPYVYVASKDQLGNASSTKRPTSCVMIVPGGGKKAVEKGETKVKEDYQEDYSFLHKEASRLVEQVLMS</sequence>
<feature type="compositionally biased region" description="Basic and acidic residues" evidence="7">
    <location>
        <begin position="9"/>
        <end position="25"/>
    </location>
</feature>
<evidence type="ECO:0000256" key="2">
    <source>
        <dbReference type="ARBA" id="ARBA00007337"/>
    </source>
</evidence>
<dbReference type="Pfam" id="PF01248">
    <property type="entry name" value="Ribosomal_L7Ae"/>
    <property type="match status" value="1"/>
</dbReference>
<reference evidence="9 10" key="1">
    <citation type="submission" date="2023-03" db="EMBL/GenBank/DDBJ databases">
        <title>Mating type loci evolution in Malassezia.</title>
        <authorList>
            <person name="Coelho M.A."/>
        </authorList>
    </citation>
    <scope>NUCLEOTIDE SEQUENCE [LARGE SCALE GENOMIC DNA]</scope>
    <source>
        <strain evidence="9 10">CBS 13387</strain>
    </source>
</reference>
<dbReference type="PRINTS" id="PR00881">
    <property type="entry name" value="L7ARS6FAMILY"/>
</dbReference>
<dbReference type="Proteomes" id="UP001217582">
    <property type="component" value="Chromosome 6"/>
</dbReference>
<dbReference type="InterPro" id="IPR029064">
    <property type="entry name" value="Ribosomal_eL30-like_sf"/>
</dbReference>
<protein>
    <recommendedName>
        <fullName evidence="6">H/ACA ribonucleoprotein complex subunit 2</fullName>
    </recommendedName>
    <alternativeName>
        <fullName evidence="6">Nucleolar protein family A member 2</fullName>
    </alternativeName>
</protein>
<dbReference type="AlphaFoldDB" id="A0AAJ5Z581"/>
<feature type="region of interest" description="Disordered" evidence="7">
    <location>
        <begin position="55"/>
        <end position="100"/>
    </location>
</feature>
<dbReference type="GO" id="GO:0031120">
    <property type="term" value="P:snRNA pseudouridine synthesis"/>
    <property type="evidence" value="ECO:0007669"/>
    <property type="project" value="UniProtKB-UniRule"/>
</dbReference>
<name>A0AAJ5Z581_9BASI</name>
<dbReference type="SUPFAM" id="SSF55315">
    <property type="entry name" value="L30e-like"/>
    <property type="match status" value="1"/>
</dbReference>
<comment type="subcellular location">
    <subcellularLocation>
        <location evidence="1 6">Nucleus</location>
        <location evidence="1 6">Nucleolus</location>
    </subcellularLocation>
</comment>
<dbReference type="InterPro" id="IPR004038">
    <property type="entry name" value="Ribosomal_eL8/eL30/eS12/Gad45"/>
</dbReference>
<feature type="region of interest" description="Disordered" evidence="7">
    <location>
        <begin position="1"/>
        <end position="26"/>
    </location>
</feature>
<dbReference type="InterPro" id="IPR018492">
    <property type="entry name" value="Ribosomal_eL8/Nhp2"/>
</dbReference>
<dbReference type="PRINTS" id="PR00883">
    <property type="entry name" value="NUCLEARHMG"/>
</dbReference>
<keyword evidence="3 6" id="KW-0694">RNA-binding</keyword>
<dbReference type="InterPro" id="IPR050257">
    <property type="entry name" value="eL8/uL1-like"/>
</dbReference>
<evidence type="ECO:0000256" key="5">
    <source>
        <dbReference type="ARBA" id="ARBA00023274"/>
    </source>
</evidence>
<dbReference type="InterPro" id="IPR002415">
    <property type="entry name" value="H/ACA_rnp_Nhp2-like"/>
</dbReference>
<comment type="function">
    <text evidence="6">Common component of the spliceosome and rRNA processing machinery.</text>
</comment>
<evidence type="ECO:0000256" key="3">
    <source>
        <dbReference type="ARBA" id="ARBA00022884"/>
    </source>
</evidence>
<dbReference type="EMBL" id="CP119921">
    <property type="protein sequence ID" value="WFD17120.1"/>
    <property type="molecule type" value="Genomic_DNA"/>
</dbReference>
<evidence type="ECO:0000259" key="8">
    <source>
        <dbReference type="Pfam" id="PF01248"/>
    </source>
</evidence>
<proteinExistence type="inferred from homology"/>